<gene>
    <name evidence="1" type="ORF">AURANDRAFT_72719</name>
</gene>
<accession>F0YN85</accession>
<evidence type="ECO:0000313" key="1">
    <source>
        <dbReference type="EMBL" id="EGB03402.1"/>
    </source>
</evidence>
<dbReference type="InParanoid" id="F0YN85"/>
<dbReference type="InterPro" id="IPR011992">
    <property type="entry name" value="EF-hand-dom_pair"/>
</dbReference>
<organism evidence="2">
    <name type="scientific">Aureococcus anophagefferens</name>
    <name type="common">Harmful bloom alga</name>
    <dbReference type="NCBI Taxonomy" id="44056"/>
    <lineage>
        <taxon>Eukaryota</taxon>
        <taxon>Sar</taxon>
        <taxon>Stramenopiles</taxon>
        <taxon>Ochrophyta</taxon>
        <taxon>Pelagophyceae</taxon>
        <taxon>Pelagomonadales</taxon>
        <taxon>Pelagomonadaceae</taxon>
        <taxon>Aureococcus</taxon>
    </lineage>
</organism>
<dbReference type="GeneID" id="20228842"/>
<dbReference type="Proteomes" id="UP000002729">
    <property type="component" value="Unassembled WGS sequence"/>
</dbReference>
<dbReference type="SUPFAM" id="SSF47473">
    <property type="entry name" value="EF-hand"/>
    <property type="match status" value="1"/>
</dbReference>
<protein>
    <submittedName>
        <fullName evidence="1">Uncharacterized protein</fullName>
    </submittedName>
</protein>
<keyword evidence="2" id="KW-1185">Reference proteome</keyword>
<name>F0YN85_AURAN</name>
<evidence type="ECO:0000313" key="2">
    <source>
        <dbReference type="Proteomes" id="UP000002729"/>
    </source>
</evidence>
<dbReference type="EMBL" id="GL833172">
    <property type="protein sequence ID" value="EGB03402.1"/>
    <property type="molecule type" value="Genomic_DNA"/>
</dbReference>
<reference evidence="1 2" key="1">
    <citation type="journal article" date="2011" name="Proc. Natl. Acad. Sci. U.S.A.">
        <title>Niche of harmful alga Aureococcus anophagefferens revealed through ecogenomics.</title>
        <authorList>
            <person name="Gobler C.J."/>
            <person name="Berry D.L."/>
            <person name="Dyhrman S.T."/>
            <person name="Wilhelm S.W."/>
            <person name="Salamov A."/>
            <person name="Lobanov A.V."/>
            <person name="Zhang Y."/>
            <person name="Collier J.L."/>
            <person name="Wurch L.L."/>
            <person name="Kustka A.B."/>
            <person name="Dill B.D."/>
            <person name="Shah M."/>
            <person name="VerBerkmoes N.C."/>
            <person name="Kuo A."/>
            <person name="Terry A."/>
            <person name="Pangilinan J."/>
            <person name="Lindquist E.A."/>
            <person name="Lucas S."/>
            <person name="Paulsen I.T."/>
            <person name="Hattenrath-Lehmann T.K."/>
            <person name="Talmage S.C."/>
            <person name="Walker E.A."/>
            <person name="Koch F."/>
            <person name="Burson A.M."/>
            <person name="Marcoval M.A."/>
            <person name="Tang Y.Z."/>
            <person name="Lecleir G.R."/>
            <person name="Coyne K.J."/>
            <person name="Berg G.M."/>
            <person name="Bertrand E.M."/>
            <person name="Saito M.A."/>
            <person name="Gladyshev V.N."/>
            <person name="Grigoriev I.V."/>
        </authorList>
    </citation>
    <scope>NUCLEOTIDE SEQUENCE [LARGE SCALE GENOMIC DNA]</scope>
    <source>
        <strain evidence="2">CCMP 1984</strain>
    </source>
</reference>
<dbReference type="RefSeq" id="XP_009041873.1">
    <property type="nucleotide sequence ID" value="XM_009043625.1"/>
</dbReference>
<dbReference type="KEGG" id="aaf:AURANDRAFT_72719"/>
<sequence>MRGSVERAIRILDCAPLRYGQRLRIVFQALESDNSGFVEISQLCGNSLLCNRIGACLNSIGAYTFFNQFDADVSGRLYFHEFVICLARQAQHAHVIGASDHLFLNAWTCALRPSNKGVRRGRDLKHALISDPLSPLFVFIPSLGAVLAPERTFGFFSDFLRDAKAAICFELAAAIKMSCDAKLVDIIPSVNEYRQESKKGQHKSGLPPCHSESSLQDVHSLVSVSLGRLGSNLCQWGHLARGNLASLHSVKSLFEPREVKFKNVYATGYSAVNSSMYLDRLDLRLCTDLHDEHSGACCRPWLRAHLGLKKIKQCFENDRRNSEVQHLESEVIKDSYAALKDGHGLAVQRLRAELAAITLQKTRILTQKRARDAECAVLALKVDHLMALKSISPEEIFCDTAPHRGRSQFDVLVCTSVKINLLRDRLSSALREIARLRSITYRNEAELQSLRGVQVESAQILQASRGTTEALSAAMIREVVAAARLQNIKRQNTSLQLEATKAEMLETDLHHVRKVLQKTETDCCTIVGDSREMPLVQKSHPRAPDRDASSCYLAHKVGWLIKSQRNLHRRLAGLVFDRELIPLLHAEISALKGRLYAMSRKLILYRLKILTEQLAMQTKRAHIATFGLAASSHDKQDALANSRSCKLYWPLPNRTENTIVIVILVAAEAILAAVDFRARCLFHPCSSVPLCKVKRLLFLAPGAVARVGGGFH</sequence>
<proteinExistence type="predicted"/>
<dbReference type="AlphaFoldDB" id="F0YN85"/>